<organism evidence="11 12">
    <name type="scientific">Cucumis melo var. makuwa</name>
    <name type="common">Oriental melon</name>
    <dbReference type="NCBI Taxonomy" id="1194695"/>
    <lineage>
        <taxon>Eukaryota</taxon>
        <taxon>Viridiplantae</taxon>
        <taxon>Streptophyta</taxon>
        <taxon>Embryophyta</taxon>
        <taxon>Tracheophyta</taxon>
        <taxon>Spermatophyta</taxon>
        <taxon>Magnoliopsida</taxon>
        <taxon>eudicotyledons</taxon>
        <taxon>Gunneridae</taxon>
        <taxon>Pentapetalae</taxon>
        <taxon>rosids</taxon>
        <taxon>fabids</taxon>
        <taxon>Cucurbitales</taxon>
        <taxon>Cucurbitaceae</taxon>
        <taxon>Benincaseae</taxon>
        <taxon>Cucumis</taxon>
    </lineage>
</organism>
<evidence type="ECO:0000256" key="7">
    <source>
        <dbReference type="ARBA" id="ARBA00022918"/>
    </source>
</evidence>
<dbReference type="InterPro" id="IPR043128">
    <property type="entry name" value="Rev_trsase/Diguanyl_cyclase"/>
</dbReference>
<dbReference type="GO" id="GO:0016779">
    <property type="term" value="F:nucleotidyltransferase activity"/>
    <property type="evidence" value="ECO:0007669"/>
    <property type="project" value="UniProtKB-KW"/>
</dbReference>
<evidence type="ECO:0000256" key="6">
    <source>
        <dbReference type="ARBA" id="ARBA00022801"/>
    </source>
</evidence>
<dbReference type="CDD" id="cd00303">
    <property type="entry name" value="retropepsin_like"/>
    <property type="match status" value="1"/>
</dbReference>
<dbReference type="Gene3D" id="2.40.70.10">
    <property type="entry name" value="Acid Proteases"/>
    <property type="match status" value="1"/>
</dbReference>
<comment type="caution">
    <text evidence="11">The sequence shown here is derived from an EMBL/GenBank/DDBJ whole genome shotgun (WGS) entry which is preliminary data.</text>
</comment>
<dbReference type="Pfam" id="PF17917">
    <property type="entry name" value="RT_RNaseH"/>
    <property type="match status" value="1"/>
</dbReference>
<keyword evidence="2" id="KW-0808">Transferase</keyword>
<dbReference type="Gene3D" id="3.10.10.10">
    <property type="entry name" value="HIV Type 1 Reverse Transcriptase, subunit A, domain 1"/>
    <property type="match status" value="1"/>
</dbReference>
<evidence type="ECO:0000256" key="1">
    <source>
        <dbReference type="ARBA" id="ARBA00012493"/>
    </source>
</evidence>
<reference evidence="11 12" key="1">
    <citation type="submission" date="2019-08" db="EMBL/GenBank/DDBJ databases">
        <title>Draft genome sequences of two oriental melons (Cucumis melo L. var makuwa).</title>
        <authorList>
            <person name="Kwon S.-Y."/>
        </authorList>
    </citation>
    <scope>NUCLEOTIDE SEQUENCE [LARGE SCALE GENOMIC DNA]</scope>
    <source>
        <strain evidence="12">cv. SW 3</strain>
        <tissue evidence="11">Leaf</tissue>
    </source>
</reference>
<protein>
    <recommendedName>
        <fullName evidence="1">RNA-directed DNA polymerase</fullName>
        <ecNumber evidence="1">2.7.7.49</ecNumber>
    </recommendedName>
</protein>
<evidence type="ECO:0000256" key="5">
    <source>
        <dbReference type="ARBA" id="ARBA00022759"/>
    </source>
</evidence>
<dbReference type="InterPro" id="IPR050951">
    <property type="entry name" value="Retrovirus_Pol_polyprotein"/>
</dbReference>
<dbReference type="InterPro" id="IPR041373">
    <property type="entry name" value="RT_RNaseH"/>
</dbReference>
<feature type="domain" description="Reverse transcriptase RNase H-like" evidence="10">
    <location>
        <begin position="916"/>
        <end position="1019"/>
    </location>
</feature>
<dbReference type="GO" id="GO:0004519">
    <property type="term" value="F:endonuclease activity"/>
    <property type="evidence" value="ECO:0007669"/>
    <property type="project" value="UniProtKB-KW"/>
</dbReference>
<dbReference type="EC" id="2.7.7.49" evidence="1"/>
<dbReference type="OrthoDB" id="101614at2759"/>
<keyword evidence="4" id="KW-0540">Nuclease</keyword>
<dbReference type="InterPro" id="IPR000477">
    <property type="entry name" value="RT_dom"/>
</dbReference>
<evidence type="ECO:0000313" key="11">
    <source>
        <dbReference type="EMBL" id="KAA0062018.1"/>
    </source>
</evidence>
<dbReference type="PANTHER" id="PTHR37984">
    <property type="entry name" value="PROTEIN CBG26694"/>
    <property type="match status" value="1"/>
</dbReference>
<proteinExistence type="predicted"/>
<feature type="region of interest" description="Disordered" evidence="8">
    <location>
        <begin position="477"/>
        <end position="502"/>
    </location>
</feature>
<dbReference type="SUPFAM" id="SSF56672">
    <property type="entry name" value="DNA/RNA polymerases"/>
    <property type="match status" value="1"/>
</dbReference>
<dbReference type="InterPro" id="IPR043502">
    <property type="entry name" value="DNA/RNA_pol_sf"/>
</dbReference>
<evidence type="ECO:0000313" key="12">
    <source>
        <dbReference type="Proteomes" id="UP000321393"/>
    </source>
</evidence>
<dbReference type="Pfam" id="PF00078">
    <property type="entry name" value="RVT_1"/>
    <property type="match status" value="1"/>
</dbReference>
<evidence type="ECO:0000259" key="9">
    <source>
        <dbReference type="Pfam" id="PF00078"/>
    </source>
</evidence>
<sequence length="1046" mass="118495">MHEEDKDFPRTQRLITLADFFPTRFLGDHQDENPGVVACHAINATEEESIPLRSLEEEKVSKDLSRFNVDDLLSLPQETKTILINALLNSAASSSSASTVTYESTPYCMSIDFSDDDLLLGSKLHNRPLYVSGYVREQRVDRILVDNGSAVNIMPKSTMRQLGILMEELSNSKLVIQGFNQGSQRVIDAKFYLKNDSSPEVVFVEVPLVNREDNLQLKSLASKEPHKSIGTFHSEKSEASTSTAKSVILMDEKTSNPPILCYVPLSRRKKGESPFVESSQGLKVGDIEVLKESFTTPLTKITKQEIKIDLTEASLPKRRTKDEFDPKAYKLMAKAGYDFTTHTEFKSLKIHEQPKISSTQKKLLREGHAIPMSRKGLGYKLPEPIRITRKGKEKMVDSNHIIVKEVDSMEEKEGDSQRTSAFDRISPHVARAPVFERLSVIEAERKDHQSTSNLDRQSAFERLSITKKKNAQTPRAPIINRLGDGGLHVQTDSSIDTKKKESTSRVSVWHRIKHINVESRHGKEFPCEVKGEREICSNVPSRMKRKTFVTRNASQGSLKVKRHGVILTNPEKEDSEQEGEISCHHITILEELEIETPEEDAEDAPQSLEDGGQSTVDELKEVNLGTIEEPRPTFITASLSSEEEDKYMSLLTEDIFAWSYKEMPGLDPKIEVEINKLIEAGFIREVKYSTWIASIVPVRKKNGQLRVCVDFRHLNNACPKDDFPLPITEIMVDATTGHEALSFMDGSSGYNQIQMVLSDEEMTAFRTPKGIYCYKVMPFGLKNAGATYQRAMQKVFEDMLHKYVECYVDDLVVKSKRQQDHLKDLKVVHRGIEIDQSKIDAIQKMPRPKSLHDLRSLQGRLAYIRRFISNLAGRCQPFQKLMRKGENFVWDEACQNAFDSIKKYLLNPPVLGAPVPSEPLILYIAAQERFLGALLAQEKEKGKECAIYYLRRTLVGAEVNYSPIEKMCLALFFAIDKLRHYMQAFTVHLVAKADPIKYVLSRPIISGRLAKWAVILQQYDIVYISQKAIKGQALTDFLADHPIPSD</sequence>
<evidence type="ECO:0000256" key="2">
    <source>
        <dbReference type="ARBA" id="ARBA00022679"/>
    </source>
</evidence>
<name>A0A5A7V356_CUCMM</name>
<dbReference type="EMBL" id="SSTE01004728">
    <property type="protein sequence ID" value="KAA0062018.1"/>
    <property type="molecule type" value="Genomic_DNA"/>
</dbReference>
<evidence type="ECO:0000256" key="3">
    <source>
        <dbReference type="ARBA" id="ARBA00022695"/>
    </source>
</evidence>
<dbReference type="PANTHER" id="PTHR37984:SF5">
    <property type="entry name" value="PROTEIN NYNRIN-LIKE"/>
    <property type="match status" value="1"/>
</dbReference>
<keyword evidence="7" id="KW-0695">RNA-directed DNA polymerase</keyword>
<evidence type="ECO:0000256" key="8">
    <source>
        <dbReference type="SAM" id="MobiDB-lite"/>
    </source>
</evidence>
<dbReference type="Proteomes" id="UP000321393">
    <property type="component" value="Unassembled WGS sequence"/>
</dbReference>
<keyword evidence="6" id="KW-0378">Hydrolase</keyword>
<evidence type="ECO:0000259" key="10">
    <source>
        <dbReference type="Pfam" id="PF17917"/>
    </source>
</evidence>
<dbReference type="Gene3D" id="3.30.70.270">
    <property type="match status" value="2"/>
</dbReference>
<dbReference type="AlphaFoldDB" id="A0A5A7V356"/>
<keyword evidence="3" id="KW-0548">Nucleotidyltransferase</keyword>
<feature type="domain" description="Reverse transcriptase" evidence="9">
    <location>
        <begin position="698"/>
        <end position="830"/>
    </location>
</feature>
<gene>
    <name evidence="11" type="ORF">E6C27_scaffold89G003490</name>
</gene>
<dbReference type="InterPro" id="IPR021109">
    <property type="entry name" value="Peptidase_aspartic_dom_sf"/>
</dbReference>
<evidence type="ECO:0000256" key="4">
    <source>
        <dbReference type="ARBA" id="ARBA00022722"/>
    </source>
</evidence>
<dbReference type="CDD" id="cd01647">
    <property type="entry name" value="RT_LTR"/>
    <property type="match status" value="1"/>
</dbReference>
<keyword evidence="5" id="KW-0255">Endonuclease</keyword>
<dbReference type="FunFam" id="3.30.70.270:FF:000020">
    <property type="entry name" value="Transposon Tf2-6 polyprotein-like Protein"/>
    <property type="match status" value="1"/>
</dbReference>
<accession>A0A5A7V356</accession>